<dbReference type="PROSITE" id="PS50222">
    <property type="entry name" value="EF_HAND_2"/>
    <property type="match status" value="1"/>
</dbReference>
<dbReference type="SUPFAM" id="SSF47473">
    <property type="entry name" value="EF-hand"/>
    <property type="match status" value="1"/>
</dbReference>
<dbReference type="CDD" id="cd00051">
    <property type="entry name" value="EFh"/>
    <property type="match status" value="1"/>
</dbReference>
<name>A0ABU5RM41_9PSEU</name>
<dbReference type="SMART" id="SM00054">
    <property type="entry name" value="EFh"/>
    <property type="match status" value="3"/>
</dbReference>
<accession>A0ABU5RM41</accession>
<dbReference type="PROSITE" id="PS00018">
    <property type="entry name" value="EF_HAND_1"/>
    <property type="match status" value="2"/>
</dbReference>
<gene>
    <name evidence="2" type="ORF">VA596_48100</name>
</gene>
<dbReference type="InterPro" id="IPR011992">
    <property type="entry name" value="EF-hand-dom_pair"/>
</dbReference>
<organism evidence="2 3">
    <name type="scientific">Amycolatopsis heterodermiae</name>
    <dbReference type="NCBI Taxonomy" id="3110235"/>
    <lineage>
        <taxon>Bacteria</taxon>
        <taxon>Bacillati</taxon>
        <taxon>Actinomycetota</taxon>
        <taxon>Actinomycetes</taxon>
        <taxon>Pseudonocardiales</taxon>
        <taxon>Pseudonocardiaceae</taxon>
        <taxon>Amycolatopsis</taxon>
    </lineage>
</organism>
<dbReference type="Proteomes" id="UP001304298">
    <property type="component" value="Unassembled WGS sequence"/>
</dbReference>
<dbReference type="Pfam" id="PF13202">
    <property type="entry name" value="EF-hand_5"/>
    <property type="match status" value="1"/>
</dbReference>
<dbReference type="EMBL" id="JAYFSI010000022">
    <property type="protein sequence ID" value="MEA5367366.1"/>
    <property type="molecule type" value="Genomic_DNA"/>
</dbReference>
<dbReference type="InterPro" id="IPR018247">
    <property type="entry name" value="EF_Hand_1_Ca_BS"/>
</dbReference>
<protein>
    <submittedName>
        <fullName evidence="2">EF-hand domain-containing protein</fullName>
    </submittedName>
</protein>
<comment type="caution">
    <text evidence="2">The sequence shown here is derived from an EMBL/GenBank/DDBJ whole genome shotgun (WGS) entry which is preliminary data.</text>
</comment>
<feature type="domain" description="EF-hand" evidence="1">
    <location>
        <begin position="135"/>
        <end position="170"/>
    </location>
</feature>
<dbReference type="Gene3D" id="1.10.238.10">
    <property type="entry name" value="EF-hand"/>
    <property type="match status" value="1"/>
</dbReference>
<evidence type="ECO:0000313" key="2">
    <source>
        <dbReference type="EMBL" id="MEA5367366.1"/>
    </source>
</evidence>
<evidence type="ECO:0000259" key="1">
    <source>
        <dbReference type="PROSITE" id="PS50222"/>
    </source>
</evidence>
<keyword evidence="3" id="KW-1185">Reference proteome</keyword>
<evidence type="ECO:0000313" key="3">
    <source>
        <dbReference type="Proteomes" id="UP001304298"/>
    </source>
</evidence>
<dbReference type="RefSeq" id="WP_323337306.1">
    <property type="nucleotide sequence ID" value="NZ_JAYFSI010000022.1"/>
</dbReference>
<dbReference type="Pfam" id="PF13499">
    <property type="entry name" value="EF-hand_7"/>
    <property type="match status" value="1"/>
</dbReference>
<dbReference type="InterPro" id="IPR002048">
    <property type="entry name" value="EF_hand_dom"/>
</dbReference>
<sequence>MTTALRTEHDVQRFEKWDADGDGFIDRTDYDAEARRIVEAFGETTTGDRGRAVRDALLAMYQRQAEAAGVGPNGAMNREQYLTANRELMYHRGDGGFEDLLRPTIAAIADLCDTDRDGYVGKVELRRWLGSAVGLSDADSDAAFDRIDLDGDGRLTVDELVIAVREFHYGRSDIPLLG</sequence>
<proteinExistence type="predicted"/>
<reference evidence="2 3" key="1">
    <citation type="submission" date="2023-12" db="EMBL/GenBank/DDBJ databases">
        <title>Amycolatopsis sp. V23-08.</title>
        <authorList>
            <person name="Somphong A."/>
        </authorList>
    </citation>
    <scope>NUCLEOTIDE SEQUENCE [LARGE SCALE GENOMIC DNA]</scope>
    <source>
        <strain evidence="2 3">V23-08</strain>
    </source>
</reference>